<dbReference type="SUPFAM" id="SSF88723">
    <property type="entry name" value="PIN domain-like"/>
    <property type="match status" value="1"/>
</dbReference>
<evidence type="ECO:0000313" key="2">
    <source>
        <dbReference type="EMBL" id="MBK1704109.1"/>
    </source>
</evidence>
<reference evidence="2" key="2">
    <citation type="journal article" date="2020" name="Microorganisms">
        <title>Osmotic Adaptation and Compatible Solute Biosynthesis of Phototrophic Bacteria as Revealed from Genome Analyses.</title>
        <authorList>
            <person name="Imhoff J.F."/>
            <person name="Rahn T."/>
            <person name="Kunzel S."/>
            <person name="Keller A."/>
            <person name="Neulinger S.C."/>
        </authorList>
    </citation>
    <scope>NUCLEOTIDE SEQUENCE</scope>
    <source>
        <strain evidence="2">DSM 11080</strain>
    </source>
</reference>
<dbReference type="AlphaFoldDB" id="A0AAJ0U2J5"/>
<sequence length="129" mass="13818">MHVVAETNVFLAVALNEPKKPRILKMTAGAELFAPELLPYEIGNALSAMVERQRLSAAQACSALAAARSIPVRLLGVDIADALQSATDFGLFPYDAYVLQCARSVPAPLLTLAGRMRQVTAELPIPLMD</sequence>
<keyword evidence="1" id="KW-0460">Magnesium</keyword>
<comment type="caution">
    <text evidence="2">The sequence shown here is derived from an EMBL/GenBank/DDBJ whole genome shotgun (WGS) entry which is preliminary data.</text>
</comment>
<dbReference type="Proteomes" id="UP001296776">
    <property type="component" value="Unassembled WGS sequence"/>
</dbReference>
<reference evidence="2" key="1">
    <citation type="submission" date="2017-08" db="EMBL/GenBank/DDBJ databases">
        <authorList>
            <person name="Imhoff J.F."/>
            <person name="Rahn T."/>
            <person name="Kuenzel S."/>
            <person name="Neulinger S.C."/>
        </authorList>
    </citation>
    <scope>NUCLEOTIDE SEQUENCE</scope>
    <source>
        <strain evidence="2">DSM 11080</strain>
    </source>
</reference>
<accession>A0AAJ0U2J5</accession>
<dbReference type="InterPro" id="IPR044153">
    <property type="entry name" value="PIN_Pae0151-like"/>
</dbReference>
<organism evidence="2 3">
    <name type="scientific">Halochromatium glycolicum</name>
    <dbReference type="NCBI Taxonomy" id="85075"/>
    <lineage>
        <taxon>Bacteria</taxon>
        <taxon>Pseudomonadati</taxon>
        <taxon>Pseudomonadota</taxon>
        <taxon>Gammaproteobacteria</taxon>
        <taxon>Chromatiales</taxon>
        <taxon>Chromatiaceae</taxon>
        <taxon>Halochromatium</taxon>
    </lineage>
</organism>
<evidence type="ECO:0000256" key="1">
    <source>
        <dbReference type="ARBA" id="ARBA00022842"/>
    </source>
</evidence>
<dbReference type="CDD" id="cd09873">
    <property type="entry name" value="PIN_Pae0151-like"/>
    <property type="match status" value="1"/>
</dbReference>
<name>A0AAJ0U2J5_9GAMM</name>
<proteinExistence type="predicted"/>
<dbReference type="PANTHER" id="PTHR35901:SF1">
    <property type="entry name" value="EXONUCLEASE VAPC9"/>
    <property type="match status" value="1"/>
</dbReference>
<dbReference type="InterPro" id="IPR029060">
    <property type="entry name" value="PIN-like_dom_sf"/>
</dbReference>
<dbReference type="InterPro" id="IPR051619">
    <property type="entry name" value="TypeII_TA_RNase_PINc/VapC"/>
</dbReference>
<dbReference type="EMBL" id="NRSJ01000007">
    <property type="protein sequence ID" value="MBK1704109.1"/>
    <property type="molecule type" value="Genomic_DNA"/>
</dbReference>
<evidence type="ECO:0000313" key="3">
    <source>
        <dbReference type="Proteomes" id="UP001296776"/>
    </source>
</evidence>
<keyword evidence="3" id="KW-1185">Reference proteome</keyword>
<protein>
    <submittedName>
        <fullName evidence="2">VapC toxin family PIN domain ribonuclease</fullName>
    </submittedName>
</protein>
<dbReference type="Gene3D" id="3.40.50.1010">
    <property type="entry name" value="5'-nuclease"/>
    <property type="match status" value="1"/>
</dbReference>
<gene>
    <name evidence="2" type="ORF">CKO40_05990</name>
</gene>
<dbReference type="PANTHER" id="PTHR35901">
    <property type="entry name" value="RIBONUCLEASE VAPC3"/>
    <property type="match status" value="1"/>
</dbReference>